<dbReference type="Proteomes" id="UP000218267">
    <property type="component" value="Chromosome"/>
</dbReference>
<dbReference type="InterPro" id="IPR011529">
    <property type="entry name" value="Glu_5kinase"/>
</dbReference>
<sequence>MKRICIKIGSNVLTNENGELNTSRIKNIVHQISSLRNQGIQCILVSSGAVAAGKSKVKLPAKIDTVSARQVWSAVGQVELLNTYSSFLSEFDIGCAQVLVTKQDFRTREHYLNMKNCLNSLLNNGILPIINENDAVSVTALMFTDNDELSGLIASMMDVEALYLLSNINGIYTGNPNDSNSTVIQTVNGDINRLKQYITTQKSNFGRGGMLTKCTIAGRVAKSGIPVHIANGAIDNIVLELINSPDKVNHTSFTASKKASTVKQWLAGSDGFEKAELVINKGAEEALLSKEATSLLPIGIMNMIGDFEKGDIIKIIGSTGKVIGLGKTQYNKSKAESYIGTTGAKPLVHYDYLFLY</sequence>
<dbReference type="CDD" id="cd21157">
    <property type="entry name" value="PUA_G5K"/>
    <property type="match status" value="1"/>
</dbReference>
<dbReference type="Pfam" id="PF01472">
    <property type="entry name" value="PUA"/>
    <property type="match status" value="1"/>
</dbReference>
<comment type="catalytic activity">
    <reaction evidence="8">
        <text>L-glutamate + ATP = L-glutamyl 5-phosphate + ADP</text>
        <dbReference type="Rhea" id="RHEA:14877"/>
        <dbReference type="ChEBI" id="CHEBI:29985"/>
        <dbReference type="ChEBI" id="CHEBI:30616"/>
        <dbReference type="ChEBI" id="CHEBI:58274"/>
        <dbReference type="ChEBI" id="CHEBI:456216"/>
        <dbReference type="EC" id="2.7.2.11"/>
    </reaction>
</comment>
<dbReference type="EMBL" id="AP018042">
    <property type="protein sequence ID" value="BAX82255.1"/>
    <property type="molecule type" value="Genomic_DNA"/>
</dbReference>
<reference evidence="11" key="2">
    <citation type="journal article" date="2020" name="Antonie Van Leeuwenhoek">
        <title>Labilibaculum antarcticum sp. nov., a novel facultative anaerobic, psychrotorelant bacterium isolated from marine sediment of Antarctica.</title>
        <authorList>
            <person name="Watanabe M."/>
            <person name="Kojima H."/>
            <person name="Fukui M."/>
        </authorList>
    </citation>
    <scope>NUCLEOTIDE SEQUENCE [LARGE SCALE GENOMIC DNA]</scope>
    <source>
        <strain evidence="11">SPP2</strain>
    </source>
</reference>
<dbReference type="GO" id="GO:0004349">
    <property type="term" value="F:glutamate 5-kinase activity"/>
    <property type="evidence" value="ECO:0007669"/>
    <property type="project" value="UniProtKB-UniRule"/>
</dbReference>
<name>A0A1Y1CPG2_9BACT</name>
<dbReference type="PRINTS" id="PR00474">
    <property type="entry name" value="GLU5KINASE"/>
</dbReference>
<feature type="binding site" evidence="8">
    <location>
        <position position="146"/>
    </location>
    <ligand>
        <name>substrate</name>
    </ligand>
</feature>
<dbReference type="UniPathway" id="UPA00098">
    <property type="reaction ID" value="UER00359"/>
</dbReference>
<dbReference type="PIRSF" id="PIRSF000729">
    <property type="entry name" value="GK"/>
    <property type="match status" value="1"/>
</dbReference>
<dbReference type="KEGG" id="mbas:ALGA_3963"/>
<dbReference type="SMART" id="SM00359">
    <property type="entry name" value="PUA"/>
    <property type="match status" value="1"/>
</dbReference>
<comment type="pathway">
    <text evidence="8">Amino-acid biosynthesis; L-proline biosynthesis; L-glutamate 5-semialdehyde from L-glutamate: step 1/2.</text>
</comment>
<dbReference type="InterPro" id="IPR041739">
    <property type="entry name" value="G5K_ProB"/>
</dbReference>
<dbReference type="GO" id="GO:0003723">
    <property type="term" value="F:RNA binding"/>
    <property type="evidence" value="ECO:0007669"/>
    <property type="project" value="InterPro"/>
</dbReference>
<dbReference type="InterPro" id="IPR001048">
    <property type="entry name" value="Asp/Glu/Uridylate_kinase"/>
</dbReference>
<proteinExistence type="inferred from homology"/>
<dbReference type="CDD" id="cd04242">
    <property type="entry name" value="AAK_G5K_ProB"/>
    <property type="match status" value="1"/>
</dbReference>
<dbReference type="PANTHER" id="PTHR43654">
    <property type="entry name" value="GLUTAMATE 5-KINASE"/>
    <property type="match status" value="1"/>
</dbReference>
<dbReference type="SUPFAM" id="SSF53633">
    <property type="entry name" value="Carbamate kinase-like"/>
    <property type="match status" value="1"/>
</dbReference>
<comment type="function">
    <text evidence="8">Catalyzes the transfer of a phosphate group to glutamate to form L-glutamate 5-phosphate.</text>
</comment>
<accession>A0A1Y1CPG2</accession>
<keyword evidence="4 8" id="KW-0808">Transferase</keyword>
<dbReference type="SUPFAM" id="SSF88697">
    <property type="entry name" value="PUA domain-like"/>
    <property type="match status" value="1"/>
</dbReference>
<gene>
    <name evidence="8" type="primary">proB</name>
    <name evidence="10" type="ORF">ALGA_3963</name>
</gene>
<dbReference type="PANTHER" id="PTHR43654:SF1">
    <property type="entry name" value="ISOPENTENYL PHOSPHATE KINASE"/>
    <property type="match status" value="1"/>
</dbReference>
<dbReference type="PROSITE" id="PS50890">
    <property type="entry name" value="PUA"/>
    <property type="match status" value="1"/>
</dbReference>
<protein>
    <recommendedName>
        <fullName evidence="8">Glutamate 5-kinase</fullName>
        <ecNumber evidence="8">2.7.2.11</ecNumber>
    </recommendedName>
    <alternativeName>
        <fullName evidence="8">Gamma-glutamyl kinase</fullName>
        <shortName evidence="8">GK</shortName>
    </alternativeName>
</protein>
<keyword evidence="1 8" id="KW-0963">Cytoplasm</keyword>
<keyword evidence="11" id="KW-1185">Reference proteome</keyword>
<dbReference type="InterPro" id="IPR001057">
    <property type="entry name" value="Glu/AcGlu_kinase"/>
</dbReference>
<feature type="binding site" evidence="8">
    <location>
        <position position="47"/>
    </location>
    <ligand>
        <name>substrate</name>
    </ligand>
</feature>
<evidence type="ECO:0000259" key="9">
    <source>
        <dbReference type="SMART" id="SM00359"/>
    </source>
</evidence>
<evidence type="ECO:0000256" key="6">
    <source>
        <dbReference type="ARBA" id="ARBA00022777"/>
    </source>
</evidence>
<dbReference type="EC" id="2.7.2.11" evidence="8"/>
<dbReference type="Gene3D" id="3.40.1160.10">
    <property type="entry name" value="Acetylglutamate kinase-like"/>
    <property type="match status" value="1"/>
</dbReference>
<feature type="binding site" evidence="8">
    <location>
        <position position="7"/>
    </location>
    <ligand>
        <name>ATP</name>
        <dbReference type="ChEBI" id="CHEBI:30616"/>
    </ligand>
</feature>
<evidence type="ECO:0000256" key="4">
    <source>
        <dbReference type="ARBA" id="ARBA00022679"/>
    </source>
</evidence>
<organism evidence="10 11">
    <name type="scientific">Labilibaculum antarcticum</name>
    <dbReference type="NCBI Taxonomy" id="1717717"/>
    <lineage>
        <taxon>Bacteria</taxon>
        <taxon>Pseudomonadati</taxon>
        <taxon>Bacteroidota</taxon>
        <taxon>Bacteroidia</taxon>
        <taxon>Marinilabiliales</taxon>
        <taxon>Marinifilaceae</taxon>
        <taxon>Labilibaculum</taxon>
    </lineage>
</organism>
<dbReference type="GO" id="GO:0055129">
    <property type="term" value="P:L-proline biosynthetic process"/>
    <property type="evidence" value="ECO:0007669"/>
    <property type="project" value="UniProtKB-UniRule"/>
</dbReference>
<evidence type="ECO:0000256" key="7">
    <source>
        <dbReference type="ARBA" id="ARBA00022840"/>
    </source>
</evidence>
<dbReference type="Gene3D" id="2.30.130.10">
    <property type="entry name" value="PUA domain"/>
    <property type="match status" value="1"/>
</dbReference>
<dbReference type="InterPro" id="IPR015947">
    <property type="entry name" value="PUA-like_sf"/>
</dbReference>
<dbReference type="AlphaFoldDB" id="A0A1Y1CPG2"/>
<dbReference type="Pfam" id="PF00696">
    <property type="entry name" value="AA_kinase"/>
    <property type="match status" value="1"/>
</dbReference>
<reference evidence="10 11" key="1">
    <citation type="journal article" date="2018" name="Mar. Genomics">
        <title>Complete genome sequence of Marinifilaceae bacterium strain SPP2, isolated from the Antarctic marine sediment.</title>
        <authorList>
            <person name="Watanabe M."/>
            <person name="Kojima H."/>
            <person name="Fukui M."/>
        </authorList>
    </citation>
    <scope>NUCLEOTIDE SEQUENCE [LARGE SCALE GENOMIC DNA]</scope>
    <source>
        <strain evidence="10 11">SPP2</strain>
    </source>
</reference>
<evidence type="ECO:0000256" key="5">
    <source>
        <dbReference type="ARBA" id="ARBA00022741"/>
    </source>
</evidence>
<dbReference type="PROSITE" id="PS00902">
    <property type="entry name" value="GLUTAMATE_5_KINASE"/>
    <property type="match status" value="1"/>
</dbReference>
<feature type="domain" description="PUA" evidence="9">
    <location>
        <begin position="275"/>
        <end position="348"/>
    </location>
</feature>
<dbReference type="OrthoDB" id="9804434at2"/>
<dbReference type="InterPro" id="IPR005715">
    <property type="entry name" value="Glu_5kinase/COase_Synthase"/>
</dbReference>
<dbReference type="GO" id="GO:0005524">
    <property type="term" value="F:ATP binding"/>
    <property type="evidence" value="ECO:0007669"/>
    <property type="project" value="UniProtKB-KW"/>
</dbReference>
<dbReference type="InterPro" id="IPR036393">
    <property type="entry name" value="AceGlu_kinase-like_sf"/>
</dbReference>
<dbReference type="InterPro" id="IPR019797">
    <property type="entry name" value="Glutamate_5-kinase_CS"/>
</dbReference>
<dbReference type="RefSeq" id="WP_096432394.1">
    <property type="nucleotide sequence ID" value="NZ_AP018042.1"/>
</dbReference>
<evidence type="ECO:0000256" key="3">
    <source>
        <dbReference type="ARBA" id="ARBA00022650"/>
    </source>
</evidence>
<comment type="caution">
    <text evidence="8">Lacks conserved residue(s) required for the propagation of feature annotation.</text>
</comment>
<comment type="similarity">
    <text evidence="8">Belongs to the glutamate 5-kinase family.</text>
</comment>
<feature type="binding site" evidence="8">
    <location>
        <position position="134"/>
    </location>
    <ligand>
        <name>substrate</name>
    </ligand>
</feature>
<dbReference type="NCBIfam" id="TIGR01027">
    <property type="entry name" value="proB"/>
    <property type="match status" value="1"/>
</dbReference>
<dbReference type="GO" id="GO:0005829">
    <property type="term" value="C:cytosol"/>
    <property type="evidence" value="ECO:0007669"/>
    <property type="project" value="TreeGrafter"/>
</dbReference>
<dbReference type="HAMAP" id="MF_00456">
    <property type="entry name" value="ProB"/>
    <property type="match status" value="1"/>
</dbReference>
<evidence type="ECO:0000256" key="1">
    <source>
        <dbReference type="ARBA" id="ARBA00022490"/>
    </source>
</evidence>
<keyword evidence="7 8" id="KW-0067">ATP-binding</keyword>
<comment type="subcellular location">
    <subcellularLocation>
        <location evidence="8">Cytoplasm</location>
    </subcellularLocation>
</comment>
<keyword evidence="6 8" id="KW-0418">Kinase</keyword>
<dbReference type="InterPro" id="IPR036974">
    <property type="entry name" value="PUA_sf"/>
</dbReference>
<keyword evidence="3 8" id="KW-0641">Proline biosynthesis</keyword>
<evidence type="ECO:0000256" key="8">
    <source>
        <dbReference type="HAMAP-Rule" id="MF_00456"/>
    </source>
</evidence>
<evidence type="ECO:0000313" key="10">
    <source>
        <dbReference type="EMBL" id="BAX82255.1"/>
    </source>
</evidence>
<keyword evidence="2 8" id="KW-0028">Amino-acid biosynthesis</keyword>
<evidence type="ECO:0000256" key="2">
    <source>
        <dbReference type="ARBA" id="ARBA00022605"/>
    </source>
</evidence>
<keyword evidence="5 8" id="KW-0547">Nucleotide-binding</keyword>
<evidence type="ECO:0000313" key="11">
    <source>
        <dbReference type="Proteomes" id="UP000218267"/>
    </source>
</evidence>
<dbReference type="InterPro" id="IPR002478">
    <property type="entry name" value="PUA"/>
</dbReference>
<dbReference type="FunFam" id="3.40.1160.10:FF:000040">
    <property type="entry name" value="Glutamate 5-kinase"/>
    <property type="match status" value="1"/>
</dbReference>